<dbReference type="GO" id="GO:0035529">
    <property type="term" value="F:NADH pyrophosphatase activity"/>
    <property type="evidence" value="ECO:0007669"/>
    <property type="project" value="TreeGrafter"/>
</dbReference>
<dbReference type="GO" id="GO:0051287">
    <property type="term" value="F:NAD binding"/>
    <property type="evidence" value="ECO:0007669"/>
    <property type="project" value="TreeGrafter"/>
</dbReference>
<dbReference type="GeneID" id="16077525"/>
<dbReference type="STRING" id="946362.F2U277"/>
<dbReference type="OMA" id="ARWITLE"/>
<evidence type="ECO:0000313" key="5">
    <source>
        <dbReference type="EMBL" id="EGD81729.1"/>
    </source>
</evidence>
<dbReference type="RefSeq" id="XP_004996933.1">
    <property type="nucleotide sequence ID" value="XM_004996876.1"/>
</dbReference>
<organism evidence="5 6">
    <name type="scientific">Salpingoeca rosetta (strain ATCC 50818 / BSB-021)</name>
    <dbReference type="NCBI Taxonomy" id="946362"/>
    <lineage>
        <taxon>Eukaryota</taxon>
        <taxon>Choanoflagellata</taxon>
        <taxon>Craspedida</taxon>
        <taxon>Salpingoecidae</taxon>
        <taxon>Salpingoeca</taxon>
    </lineage>
</organism>
<dbReference type="Gene3D" id="3.40.630.30">
    <property type="match status" value="1"/>
</dbReference>
<gene>
    <name evidence="5" type="ORF">PTSG_02440</name>
</gene>
<dbReference type="InterPro" id="IPR040618">
    <property type="entry name" value="Pre-Nudix"/>
</dbReference>
<dbReference type="PROSITE" id="PS51462">
    <property type="entry name" value="NUDIX"/>
    <property type="match status" value="1"/>
</dbReference>
<dbReference type="InterPro" id="IPR000086">
    <property type="entry name" value="NUDIX_hydrolase_dom"/>
</dbReference>
<dbReference type="Gene3D" id="3.90.79.10">
    <property type="entry name" value="Nucleoside Triphosphate Pyrophosphohydrolase"/>
    <property type="match status" value="1"/>
</dbReference>
<dbReference type="AlphaFoldDB" id="F2U277"/>
<feature type="region of interest" description="Disordered" evidence="3">
    <location>
        <begin position="354"/>
        <end position="375"/>
    </location>
</feature>
<dbReference type="PANTHER" id="PTHR13994:SF46">
    <property type="entry name" value="NUCLEOSIDE DIPHOSPHATE-LINKED MOIETY X MOTIF 6"/>
    <property type="match status" value="1"/>
</dbReference>
<evidence type="ECO:0000256" key="2">
    <source>
        <dbReference type="ARBA" id="ARBA00022801"/>
    </source>
</evidence>
<dbReference type="CDD" id="cd04670">
    <property type="entry name" value="NUDIX_ASFGF2_Nudt6"/>
    <property type="match status" value="1"/>
</dbReference>
<accession>F2U277</accession>
<dbReference type="SUPFAM" id="SSF55811">
    <property type="entry name" value="Nudix"/>
    <property type="match status" value="1"/>
</dbReference>
<evidence type="ECO:0000256" key="3">
    <source>
        <dbReference type="SAM" id="MobiDB-lite"/>
    </source>
</evidence>
<dbReference type="PROSITE" id="PS00893">
    <property type="entry name" value="NUDIX_BOX"/>
    <property type="match status" value="1"/>
</dbReference>
<dbReference type="Proteomes" id="UP000007799">
    <property type="component" value="Unassembled WGS sequence"/>
</dbReference>
<evidence type="ECO:0000313" key="6">
    <source>
        <dbReference type="Proteomes" id="UP000007799"/>
    </source>
</evidence>
<evidence type="ECO:0000259" key="4">
    <source>
        <dbReference type="PROSITE" id="PS51462"/>
    </source>
</evidence>
<dbReference type="GO" id="GO:0047631">
    <property type="term" value="F:ADP-ribose diphosphatase activity"/>
    <property type="evidence" value="ECO:0007669"/>
    <property type="project" value="TreeGrafter"/>
</dbReference>
<sequence>MTTMGPATTTGMALMRTTLRRVGYLSQRGGVAARAHSKLAAPAVATGATRVATSQQCARALTTRTLLRMRPRRVHAILSSVRMLHSSWRSSNGGSTLSEATENKPFDNVDVDCSMVAHLNQEQFAYELSEAVSHWRQNNVAAAWLTVPVTSAWMATVANEEGFVLHHARKGIIKMLRWLDESRPCQVPPYNTHQVAVAGLIINERKEVLAIKEKIQRVAGYKLPGGRADPGENFGEAAVREVFEETGIRSRFHSVVGIRHMHGFRHGASDIYVICRCIPESEEITMCEDELSEARWMPLEDYIDDTMPLNQIFMHNIKRSVDAARGRHNEVLLDVDLPEIVMPSPYRANQLMHFYHAGGPRPPPSSTDDDGRGDD</sequence>
<dbReference type="PRINTS" id="PR01356">
    <property type="entry name" value="GFGPROTEIN"/>
</dbReference>
<dbReference type="eggNOG" id="KOG0648">
    <property type="taxonomic scope" value="Eukaryota"/>
</dbReference>
<dbReference type="InterPro" id="IPR003293">
    <property type="entry name" value="Nudix_hydrolase6-like"/>
</dbReference>
<dbReference type="Pfam" id="PF00293">
    <property type="entry name" value="NUDIX"/>
    <property type="match status" value="1"/>
</dbReference>
<dbReference type="Pfam" id="PF18290">
    <property type="entry name" value="Nudix_hydro"/>
    <property type="match status" value="1"/>
</dbReference>
<dbReference type="InterPro" id="IPR015797">
    <property type="entry name" value="NUDIX_hydrolase-like_dom_sf"/>
</dbReference>
<keyword evidence="2" id="KW-0378">Hydrolase</keyword>
<keyword evidence="6" id="KW-1185">Reference proteome</keyword>
<dbReference type="OrthoDB" id="447842at2759"/>
<dbReference type="InParanoid" id="F2U277"/>
<proteinExistence type="inferred from homology"/>
<protein>
    <submittedName>
        <fullName evidence="5">Nudix-type domain-containing protein 6</fullName>
    </submittedName>
</protein>
<dbReference type="KEGG" id="sre:PTSG_02440"/>
<dbReference type="InterPro" id="IPR020084">
    <property type="entry name" value="NUDIX_hydrolase_CS"/>
</dbReference>
<reference evidence="5" key="1">
    <citation type="submission" date="2009-08" db="EMBL/GenBank/DDBJ databases">
        <title>Annotation of Salpingoeca rosetta.</title>
        <authorList>
            <consortium name="The Broad Institute Genome Sequencing Platform"/>
            <person name="Russ C."/>
            <person name="Cuomo C."/>
            <person name="Burger G."/>
            <person name="Gray M.W."/>
            <person name="Holland P.W.H."/>
            <person name="King N."/>
            <person name="Lang F.B.F."/>
            <person name="Roger A.J."/>
            <person name="Ruiz-Trillo I."/>
            <person name="Young S.K."/>
            <person name="Zeng Q."/>
            <person name="Gargeya S."/>
            <person name="Alvarado L."/>
            <person name="Berlin A."/>
            <person name="Chapman S.B."/>
            <person name="Chen Z."/>
            <person name="Freedman E."/>
            <person name="Gellesch M."/>
            <person name="Goldberg J."/>
            <person name="Griggs A."/>
            <person name="Gujja S."/>
            <person name="Heilman E."/>
            <person name="Heiman D."/>
            <person name="Howarth C."/>
            <person name="Mehta T."/>
            <person name="Neiman D."/>
            <person name="Pearson M."/>
            <person name="Roberts A."/>
            <person name="Saif S."/>
            <person name="Shea T."/>
            <person name="Shenoy N."/>
            <person name="Sisk P."/>
            <person name="Stolte C."/>
            <person name="Sykes S."/>
            <person name="White J."/>
            <person name="Yandava C."/>
            <person name="Haas B."/>
            <person name="Nusbaum C."/>
            <person name="Birren B."/>
        </authorList>
    </citation>
    <scope>NUCLEOTIDE SEQUENCE</scope>
    <source>
        <strain evidence="5">ATCC 50818</strain>
    </source>
</reference>
<name>F2U277_SALR5</name>
<comment type="similarity">
    <text evidence="1">Belongs to the Nudix hydrolase family.</text>
</comment>
<dbReference type="PANTHER" id="PTHR13994">
    <property type="entry name" value="NUDIX HYDROLASE RELATED"/>
    <property type="match status" value="1"/>
</dbReference>
<evidence type="ECO:0000256" key="1">
    <source>
        <dbReference type="ARBA" id="ARBA00005582"/>
    </source>
</evidence>
<dbReference type="FunCoup" id="F2U277">
    <property type="interactions" value="185"/>
</dbReference>
<feature type="domain" description="Nudix hydrolase" evidence="4">
    <location>
        <begin position="192"/>
        <end position="319"/>
    </location>
</feature>
<dbReference type="EMBL" id="GL832959">
    <property type="protein sequence ID" value="EGD81729.1"/>
    <property type="molecule type" value="Genomic_DNA"/>
</dbReference>